<keyword evidence="1" id="KW-0175">Coiled coil</keyword>
<evidence type="ECO:0000313" key="3">
    <source>
        <dbReference type="Proteomes" id="UP001356427"/>
    </source>
</evidence>
<comment type="caution">
    <text evidence="2">The sequence shown here is derived from an EMBL/GenBank/DDBJ whole genome shotgun (WGS) entry which is preliminary data.</text>
</comment>
<evidence type="ECO:0000256" key="1">
    <source>
        <dbReference type="SAM" id="Coils"/>
    </source>
</evidence>
<dbReference type="Proteomes" id="UP001356427">
    <property type="component" value="Unassembled WGS sequence"/>
</dbReference>
<protein>
    <submittedName>
        <fullName evidence="2">Uncharacterized protein</fullName>
    </submittedName>
</protein>
<dbReference type="EMBL" id="JAGTTL010000016">
    <property type="protein sequence ID" value="KAK6310913.1"/>
    <property type="molecule type" value="Genomic_DNA"/>
</dbReference>
<evidence type="ECO:0000313" key="2">
    <source>
        <dbReference type="EMBL" id="KAK6310913.1"/>
    </source>
</evidence>
<gene>
    <name evidence="2" type="ORF">J4Q44_G00189680</name>
</gene>
<reference evidence="2 3" key="1">
    <citation type="submission" date="2021-04" db="EMBL/GenBank/DDBJ databases">
        <authorList>
            <person name="De Guttry C."/>
            <person name="Zahm M."/>
            <person name="Klopp C."/>
            <person name="Cabau C."/>
            <person name="Louis A."/>
            <person name="Berthelot C."/>
            <person name="Parey E."/>
            <person name="Roest Crollius H."/>
            <person name="Montfort J."/>
            <person name="Robinson-Rechavi M."/>
            <person name="Bucao C."/>
            <person name="Bouchez O."/>
            <person name="Gislard M."/>
            <person name="Lluch J."/>
            <person name="Milhes M."/>
            <person name="Lampietro C."/>
            <person name="Lopez Roques C."/>
            <person name="Donnadieu C."/>
            <person name="Braasch I."/>
            <person name="Desvignes T."/>
            <person name="Postlethwait J."/>
            <person name="Bobe J."/>
            <person name="Wedekind C."/>
            <person name="Guiguen Y."/>
        </authorList>
    </citation>
    <scope>NUCLEOTIDE SEQUENCE [LARGE SCALE GENOMIC DNA]</scope>
    <source>
        <strain evidence="2">Cs_M1</strain>
        <tissue evidence="2">Blood</tissue>
    </source>
</reference>
<sequence>MSNTVSFSTQIAAIMDVLAKAAVAEITKLVDEGTVVLRLEMCRKENEIEGLQNSVQLMERELRKAQREVAARVANYRQHAEGIQVGSGTLQKGDDKNQQAQAMPVEDPVESFNELQRSGHLEEARGGMEFLVKAEQVEEHVAQGTIQDPGITDSVDFIMDERDSQLWSSVTQGLKKSDNPLSSDYVPSVFAHLTSSQKDTSHYNLKKCLTRQEMRRKRVKAQKEAGVTTMPMDAATGKGLEEEEGTCDW</sequence>
<organism evidence="2 3">
    <name type="scientific">Coregonus suidteri</name>
    <dbReference type="NCBI Taxonomy" id="861788"/>
    <lineage>
        <taxon>Eukaryota</taxon>
        <taxon>Metazoa</taxon>
        <taxon>Chordata</taxon>
        <taxon>Craniata</taxon>
        <taxon>Vertebrata</taxon>
        <taxon>Euteleostomi</taxon>
        <taxon>Actinopterygii</taxon>
        <taxon>Neopterygii</taxon>
        <taxon>Teleostei</taxon>
        <taxon>Protacanthopterygii</taxon>
        <taxon>Salmoniformes</taxon>
        <taxon>Salmonidae</taxon>
        <taxon>Coregoninae</taxon>
        <taxon>Coregonus</taxon>
    </lineage>
</organism>
<accession>A0AAN8LHL1</accession>
<proteinExistence type="predicted"/>
<feature type="coiled-coil region" evidence="1">
    <location>
        <begin position="48"/>
        <end position="75"/>
    </location>
</feature>
<name>A0AAN8LHL1_9TELE</name>
<dbReference type="AlphaFoldDB" id="A0AAN8LHL1"/>
<keyword evidence="3" id="KW-1185">Reference proteome</keyword>